<feature type="region of interest" description="Disordered" evidence="1">
    <location>
        <begin position="86"/>
        <end position="108"/>
    </location>
</feature>
<reference evidence="2" key="1">
    <citation type="submission" date="2020-11" db="EMBL/GenBank/DDBJ databases">
        <authorList>
            <person name="Tran Van P."/>
        </authorList>
    </citation>
    <scope>NUCLEOTIDE SEQUENCE</scope>
</reference>
<evidence type="ECO:0000256" key="1">
    <source>
        <dbReference type="SAM" id="MobiDB-lite"/>
    </source>
</evidence>
<proteinExistence type="predicted"/>
<evidence type="ECO:0000313" key="2">
    <source>
        <dbReference type="EMBL" id="CAD7395778.1"/>
    </source>
</evidence>
<protein>
    <submittedName>
        <fullName evidence="2">Uncharacterized protein</fullName>
    </submittedName>
</protein>
<dbReference type="EMBL" id="OC317260">
    <property type="protein sequence ID" value="CAD7395778.1"/>
    <property type="molecule type" value="Genomic_DNA"/>
</dbReference>
<dbReference type="AlphaFoldDB" id="A0A7R9CGS9"/>
<organism evidence="2">
    <name type="scientific">Timema cristinae</name>
    <name type="common">Walking stick</name>
    <dbReference type="NCBI Taxonomy" id="61476"/>
    <lineage>
        <taxon>Eukaryota</taxon>
        <taxon>Metazoa</taxon>
        <taxon>Ecdysozoa</taxon>
        <taxon>Arthropoda</taxon>
        <taxon>Hexapoda</taxon>
        <taxon>Insecta</taxon>
        <taxon>Pterygota</taxon>
        <taxon>Neoptera</taxon>
        <taxon>Polyneoptera</taxon>
        <taxon>Phasmatodea</taxon>
        <taxon>Timematodea</taxon>
        <taxon>Timematoidea</taxon>
        <taxon>Timematidae</taxon>
        <taxon>Timema</taxon>
    </lineage>
</organism>
<gene>
    <name evidence="2" type="ORF">TCEB3V08_LOCUS3311</name>
</gene>
<sequence>MVSGSQGPLRINTSIIPAEPSNVCGIPLDRKVERVINSPTLFLRASEKEGVRDNEGYIASKSTRICVEISPLPRARNDMAVQHTSPYWKTRHSSPIVHQERIHEKIGT</sequence>
<feature type="compositionally biased region" description="Basic and acidic residues" evidence="1">
    <location>
        <begin position="98"/>
        <end position="108"/>
    </location>
</feature>
<accession>A0A7R9CGS9</accession>
<name>A0A7R9CGS9_TIMCR</name>